<organism evidence="2 3">
    <name type="scientific">Acorus gramineus</name>
    <name type="common">Dwarf sweet flag</name>
    <dbReference type="NCBI Taxonomy" id="55184"/>
    <lineage>
        <taxon>Eukaryota</taxon>
        <taxon>Viridiplantae</taxon>
        <taxon>Streptophyta</taxon>
        <taxon>Embryophyta</taxon>
        <taxon>Tracheophyta</taxon>
        <taxon>Spermatophyta</taxon>
        <taxon>Magnoliopsida</taxon>
        <taxon>Liliopsida</taxon>
        <taxon>Acoraceae</taxon>
        <taxon>Acorus</taxon>
    </lineage>
</organism>
<evidence type="ECO:0000313" key="3">
    <source>
        <dbReference type="Proteomes" id="UP001179952"/>
    </source>
</evidence>
<reference evidence="2" key="2">
    <citation type="submission" date="2023-06" db="EMBL/GenBank/DDBJ databases">
        <authorList>
            <person name="Ma L."/>
            <person name="Liu K.-W."/>
            <person name="Li Z."/>
            <person name="Hsiao Y.-Y."/>
            <person name="Qi Y."/>
            <person name="Fu T."/>
            <person name="Tang G."/>
            <person name="Zhang D."/>
            <person name="Sun W.-H."/>
            <person name="Liu D.-K."/>
            <person name="Li Y."/>
            <person name="Chen G.-Z."/>
            <person name="Liu X.-D."/>
            <person name="Liao X.-Y."/>
            <person name="Jiang Y.-T."/>
            <person name="Yu X."/>
            <person name="Hao Y."/>
            <person name="Huang J."/>
            <person name="Zhao X.-W."/>
            <person name="Ke S."/>
            <person name="Chen Y.-Y."/>
            <person name="Wu W.-L."/>
            <person name="Hsu J.-L."/>
            <person name="Lin Y.-F."/>
            <person name="Huang M.-D."/>
            <person name="Li C.-Y."/>
            <person name="Huang L."/>
            <person name="Wang Z.-W."/>
            <person name="Zhao X."/>
            <person name="Zhong W.-Y."/>
            <person name="Peng D.-H."/>
            <person name="Ahmad S."/>
            <person name="Lan S."/>
            <person name="Zhang J.-S."/>
            <person name="Tsai W.-C."/>
            <person name="Van De Peer Y."/>
            <person name="Liu Z.-J."/>
        </authorList>
    </citation>
    <scope>NUCLEOTIDE SEQUENCE</scope>
    <source>
        <strain evidence="2">SCP</strain>
        <tissue evidence="2">Leaves</tissue>
    </source>
</reference>
<name>A0AAV9AQN3_ACOGR</name>
<dbReference type="Proteomes" id="UP001179952">
    <property type="component" value="Unassembled WGS sequence"/>
</dbReference>
<comment type="caution">
    <text evidence="2">The sequence shown here is derived from an EMBL/GenBank/DDBJ whole genome shotgun (WGS) entry which is preliminary data.</text>
</comment>
<reference evidence="2" key="1">
    <citation type="journal article" date="2023" name="Nat. Commun.">
        <title>Diploid and tetraploid genomes of Acorus and the evolution of monocots.</title>
        <authorList>
            <person name="Ma L."/>
            <person name="Liu K.W."/>
            <person name="Li Z."/>
            <person name="Hsiao Y.Y."/>
            <person name="Qi Y."/>
            <person name="Fu T."/>
            <person name="Tang G.D."/>
            <person name="Zhang D."/>
            <person name="Sun W.H."/>
            <person name="Liu D.K."/>
            <person name="Li Y."/>
            <person name="Chen G.Z."/>
            <person name="Liu X.D."/>
            <person name="Liao X.Y."/>
            <person name="Jiang Y.T."/>
            <person name="Yu X."/>
            <person name="Hao Y."/>
            <person name="Huang J."/>
            <person name="Zhao X.W."/>
            <person name="Ke S."/>
            <person name="Chen Y.Y."/>
            <person name="Wu W.L."/>
            <person name="Hsu J.L."/>
            <person name="Lin Y.F."/>
            <person name="Huang M.D."/>
            <person name="Li C.Y."/>
            <person name="Huang L."/>
            <person name="Wang Z.W."/>
            <person name="Zhao X."/>
            <person name="Zhong W.Y."/>
            <person name="Peng D.H."/>
            <person name="Ahmad S."/>
            <person name="Lan S."/>
            <person name="Zhang J.S."/>
            <person name="Tsai W.C."/>
            <person name="Van de Peer Y."/>
            <person name="Liu Z.J."/>
        </authorList>
    </citation>
    <scope>NUCLEOTIDE SEQUENCE</scope>
    <source>
        <strain evidence="2">SCP</strain>
    </source>
</reference>
<gene>
    <name evidence="2" type="ORF">QJS04_geneDACA000491</name>
</gene>
<feature type="compositionally biased region" description="Polar residues" evidence="1">
    <location>
        <begin position="72"/>
        <end position="83"/>
    </location>
</feature>
<evidence type="ECO:0000256" key="1">
    <source>
        <dbReference type="SAM" id="MobiDB-lite"/>
    </source>
</evidence>
<dbReference type="EMBL" id="JAUJYN010000007">
    <property type="protein sequence ID" value="KAK1266501.1"/>
    <property type="molecule type" value="Genomic_DNA"/>
</dbReference>
<dbReference type="AlphaFoldDB" id="A0AAV9AQN3"/>
<proteinExistence type="predicted"/>
<protein>
    <submittedName>
        <fullName evidence="2">Uncharacterized protein</fullName>
    </submittedName>
</protein>
<keyword evidence="3" id="KW-1185">Reference proteome</keyword>
<evidence type="ECO:0000313" key="2">
    <source>
        <dbReference type="EMBL" id="KAK1266501.1"/>
    </source>
</evidence>
<accession>A0AAV9AQN3</accession>
<feature type="region of interest" description="Disordered" evidence="1">
    <location>
        <begin position="63"/>
        <end position="83"/>
    </location>
</feature>
<sequence length="83" mass="9515">MYTHKNIKRDSTIYKYTYKEILLIYLKRPLERQLILRTKGSTEQSSRRGIPIRGAAISPASASLDRYRFPPTTDTDSSGGYSN</sequence>